<organism evidence="1 2">
    <name type="scientific">Trichonephila clavata</name>
    <name type="common">Joro spider</name>
    <name type="synonym">Nephila clavata</name>
    <dbReference type="NCBI Taxonomy" id="2740835"/>
    <lineage>
        <taxon>Eukaryota</taxon>
        <taxon>Metazoa</taxon>
        <taxon>Ecdysozoa</taxon>
        <taxon>Arthropoda</taxon>
        <taxon>Chelicerata</taxon>
        <taxon>Arachnida</taxon>
        <taxon>Araneae</taxon>
        <taxon>Araneomorphae</taxon>
        <taxon>Entelegynae</taxon>
        <taxon>Araneoidea</taxon>
        <taxon>Nephilidae</taxon>
        <taxon>Trichonephila</taxon>
    </lineage>
</organism>
<comment type="caution">
    <text evidence="1">The sequence shown here is derived from an EMBL/GenBank/DDBJ whole genome shotgun (WGS) entry which is preliminary data.</text>
</comment>
<protein>
    <submittedName>
        <fullName evidence="1">Uncharacterized protein</fullName>
    </submittedName>
</protein>
<evidence type="ECO:0000313" key="1">
    <source>
        <dbReference type="EMBL" id="GFR21321.1"/>
    </source>
</evidence>
<keyword evidence="2" id="KW-1185">Reference proteome</keyword>
<dbReference type="EMBL" id="BMAO01037937">
    <property type="protein sequence ID" value="GFR21321.1"/>
    <property type="molecule type" value="Genomic_DNA"/>
</dbReference>
<evidence type="ECO:0000313" key="2">
    <source>
        <dbReference type="Proteomes" id="UP000887116"/>
    </source>
</evidence>
<proteinExistence type="predicted"/>
<name>A0A8X6JXB5_TRICU</name>
<reference evidence="1" key="1">
    <citation type="submission" date="2020-07" db="EMBL/GenBank/DDBJ databases">
        <title>Multicomponent nature underlies the extraordinary mechanical properties of spider dragline silk.</title>
        <authorList>
            <person name="Kono N."/>
            <person name="Nakamura H."/>
            <person name="Mori M."/>
            <person name="Yoshida Y."/>
            <person name="Ohtoshi R."/>
            <person name="Malay A.D."/>
            <person name="Moran D.A.P."/>
            <person name="Tomita M."/>
            <person name="Numata K."/>
            <person name="Arakawa K."/>
        </authorList>
    </citation>
    <scope>NUCLEOTIDE SEQUENCE</scope>
</reference>
<dbReference type="AlphaFoldDB" id="A0A8X6JXB5"/>
<dbReference type="OrthoDB" id="6738792at2759"/>
<sequence>MKMFWQKERFTAQPEKSEQIHNNDTVKQMVNEGAEKNRKTLDLSELKEKTAEELLELAEERKFQLTVKAMVEC</sequence>
<dbReference type="Proteomes" id="UP000887116">
    <property type="component" value="Unassembled WGS sequence"/>
</dbReference>
<accession>A0A8X6JXB5</accession>
<gene>
    <name evidence="1" type="ORF">TNCT_122681</name>
</gene>